<dbReference type="GeneID" id="95431214"/>
<accession>D7VRG6</accession>
<dbReference type="AlphaFoldDB" id="D7VRG6"/>
<reference evidence="1" key="1">
    <citation type="submission" date="2010-07" db="EMBL/GenBank/DDBJ databases">
        <authorList>
            <person name="Muzny D."/>
            <person name="Qin X."/>
            <person name="Buhay C."/>
            <person name="Dugan-Rocha S."/>
            <person name="Ding Y."/>
            <person name="Chen G."/>
            <person name="Hawes A."/>
            <person name="Holder M."/>
            <person name="Jhangiani S."/>
            <person name="Johnson A."/>
            <person name="Khan Z."/>
            <person name="Li Z."/>
            <person name="Liu W."/>
            <person name="Liu X."/>
            <person name="Perez L."/>
            <person name="Shen H."/>
            <person name="Wang Q."/>
            <person name="Watt J."/>
            <person name="Xi L."/>
            <person name="Xin Y."/>
            <person name="Zhou J."/>
            <person name="Deng J."/>
            <person name="Jiang H."/>
            <person name="Liu Y."/>
            <person name="Qu J."/>
            <person name="Song X.-Z."/>
            <person name="Zhang L."/>
            <person name="Villasana D."/>
            <person name="Johnson A."/>
            <person name="Liu J."/>
            <person name="Liyanage D."/>
            <person name="Lorensuhewa L."/>
            <person name="Robinson T."/>
            <person name="Song A."/>
            <person name="Song B.-B."/>
            <person name="Dinh H."/>
            <person name="Thornton R."/>
            <person name="Coyle M."/>
            <person name="Francisco L."/>
            <person name="Jackson L."/>
            <person name="Javaid M."/>
            <person name="Korchina V."/>
            <person name="Kovar C."/>
            <person name="Mata R."/>
            <person name="Mathew T."/>
            <person name="Ngo R."/>
            <person name="Nguyen L."/>
            <person name="Nguyen N."/>
            <person name="Okwuonu G."/>
            <person name="Ongeri F."/>
            <person name="Pham C."/>
            <person name="Simmons D."/>
            <person name="Wilczek-Boney K."/>
            <person name="Hale W."/>
            <person name="Jakkamsetti A."/>
            <person name="Pham P."/>
            <person name="Ruth R."/>
            <person name="San Lucas F."/>
            <person name="Warren J."/>
            <person name="Zhang J."/>
            <person name="Zhao Z."/>
            <person name="Zhou C."/>
            <person name="Zhu D."/>
            <person name="Lee S."/>
            <person name="Bess C."/>
            <person name="Blankenburg K."/>
            <person name="Forbes L."/>
            <person name="Fu Q."/>
            <person name="Gubbala S."/>
            <person name="Hirani K."/>
            <person name="Jayaseelan J.C."/>
            <person name="Lara F."/>
            <person name="Munidasa M."/>
            <person name="Palculict T."/>
            <person name="Patil S."/>
            <person name="Pu L.-L."/>
            <person name="Saada N."/>
            <person name="Tang L."/>
            <person name="Weissenberger G."/>
            <person name="Zhu Y."/>
            <person name="Hemphill L."/>
            <person name="Shang Y."/>
            <person name="Youmans B."/>
            <person name="Ayvaz T."/>
            <person name="Ross M."/>
            <person name="Santibanez J."/>
            <person name="Aqrawi P."/>
            <person name="Gross S."/>
            <person name="Joshi V."/>
            <person name="Fowler G."/>
            <person name="Nazareth L."/>
            <person name="Reid J."/>
            <person name="Worley K."/>
            <person name="Petrosino J."/>
            <person name="Highlander S."/>
            <person name="Gibbs R."/>
        </authorList>
    </citation>
    <scope>NUCLEOTIDE SEQUENCE [LARGE SCALE GENOMIC DNA]</scope>
    <source>
        <strain evidence="1">ATCC 33861</strain>
    </source>
</reference>
<dbReference type="OrthoDB" id="770076at2"/>
<dbReference type="PROSITE" id="PS51257">
    <property type="entry name" value="PROKAR_LIPOPROTEIN"/>
    <property type="match status" value="1"/>
</dbReference>
<evidence type="ECO:0008006" key="3">
    <source>
        <dbReference type="Google" id="ProtNLM"/>
    </source>
</evidence>
<protein>
    <recommendedName>
        <fullName evidence="3">Lipoprotein</fullName>
    </recommendedName>
</protein>
<organism evidence="1 2">
    <name type="scientific">Sphingobacterium spiritivorum ATCC 33861</name>
    <dbReference type="NCBI Taxonomy" id="525373"/>
    <lineage>
        <taxon>Bacteria</taxon>
        <taxon>Pseudomonadati</taxon>
        <taxon>Bacteroidota</taxon>
        <taxon>Sphingobacteriia</taxon>
        <taxon>Sphingobacteriales</taxon>
        <taxon>Sphingobacteriaceae</taxon>
        <taxon>Sphingobacterium</taxon>
    </lineage>
</organism>
<sequence length="224" mass="25893">MKNIYYLLFSLSLLACNARPVEDKTNIHSDTTNIAKDSLQAPVVKDEPEQTAEQKFLWREDQYDDELKDTFNMIRIDEDLAKNLSDSERAAIGYVATFIGNECQWDGPYKDDRSNLKCKILTALQLGYQCSEQHIGFLKKWFKDDKVVLEELQGCPTIPDGATIQNTFDEISFKKEGDKLTVNFIVSGHNMREGKSWKWVETDYFQINGNTIKYIKKDKRKVTP</sequence>
<proteinExistence type="predicted"/>
<evidence type="ECO:0000313" key="1">
    <source>
        <dbReference type="EMBL" id="EFK56367.1"/>
    </source>
</evidence>
<dbReference type="RefSeq" id="WP_002994762.1">
    <property type="nucleotide sequence ID" value="NZ_GL379770.1"/>
</dbReference>
<gene>
    <name evidence="1" type="ORF">HMPREF0766_13570</name>
</gene>
<dbReference type="Proteomes" id="UP000006258">
    <property type="component" value="Unassembled WGS sequence"/>
</dbReference>
<dbReference type="EMBL" id="ACHA02000012">
    <property type="protein sequence ID" value="EFK56367.1"/>
    <property type="molecule type" value="Genomic_DNA"/>
</dbReference>
<dbReference type="eggNOG" id="ENOG5030CG4">
    <property type="taxonomic scope" value="Bacteria"/>
</dbReference>
<dbReference type="HOGENOM" id="CLU_1234369_0_0_10"/>
<keyword evidence="2" id="KW-1185">Reference proteome</keyword>
<comment type="caution">
    <text evidence="1">The sequence shown here is derived from an EMBL/GenBank/DDBJ whole genome shotgun (WGS) entry which is preliminary data.</text>
</comment>
<name>D7VRG6_SPHSI</name>
<evidence type="ECO:0000313" key="2">
    <source>
        <dbReference type="Proteomes" id="UP000006258"/>
    </source>
</evidence>